<gene>
    <name evidence="2" type="ORF">GSLYS_00018428001</name>
</gene>
<comment type="caution">
    <text evidence="2">The sequence shown here is derived from an EMBL/GenBank/DDBJ whole genome shotgun (WGS) entry which is preliminary data.</text>
</comment>
<feature type="signal peptide" evidence="1">
    <location>
        <begin position="1"/>
        <end position="22"/>
    </location>
</feature>
<evidence type="ECO:0000313" key="3">
    <source>
        <dbReference type="Proteomes" id="UP001497497"/>
    </source>
</evidence>
<dbReference type="PROSITE" id="PS51257">
    <property type="entry name" value="PROKAR_LIPOPROTEIN"/>
    <property type="match status" value="1"/>
</dbReference>
<keyword evidence="1" id="KW-0732">Signal</keyword>
<dbReference type="AlphaFoldDB" id="A0AAV2IFB0"/>
<organism evidence="2 3">
    <name type="scientific">Lymnaea stagnalis</name>
    <name type="common">Great pond snail</name>
    <name type="synonym">Helix stagnalis</name>
    <dbReference type="NCBI Taxonomy" id="6523"/>
    <lineage>
        <taxon>Eukaryota</taxon>
        <taxon>Metazoa</taxon>
        <taxon>Spiralia</taxon>
        <taxon>Lophotrochozoa</taxon>
        <taxon>Mollusca</taxon>
        <taxon>Gastropoda</taxon>
        <taxon>Heterobranchia</taxon>
        <taxon>Euthyneura</taxon>
        <taxon>Panpulmonata</taxon>
        <taxon>Hygrophila</taxon>
        <taxon>Lymnaeoidea</taxon>
        <taxon>Lymnaeidae</taxon>
        <taxon>Lymnaea</taxon>
    </lineage>
</organism>
<protein>
    <submittedName>
        <fullName evidence="2">Uncharacterized protein</fullName>
    </submittedName>
</protein>
<name>A0AAV2IFB0_LYMST</name>
<dbReference type="Proteomes" id="UP001497497">
    <property type="component" value="Unassembled WGS sequence"/>
</dbReference>
<proteinExistence type="predicted"/>
<feature type="chain" id="PRO_5043943082" evidence="1">
    <location>
        <begin position="23"/>
        <end position="130"/>
    </location>
</feature>
<dbReference type="EMBL" id="CAXITT010000661">
    <property type="protein sequence ID" value="CAL1544945.1"/>
    <property type="molecule type" value="Genomic_DNA"/>
</dbReference>
<evidence type="ECO:0000313" key="2">
    <source>
        <dbReference type="EMBL" id="CAL1544945.1"/>
    </source>
</evidence>
<sequence>MRMSNFIYGLVIFFACLGLTASNKEEAPSESMQEQNDFVVFRNSSANVTNEKLVHAVVAFCSLDPALCYKLVRKFVAPFFRPETPAEPGPLANPYIPRCGAPRFGLDGAVWFLLGCLLLLNRIHLDSNWK</sequence>
<reference evidence="2 3" key="1">
    <citation type="submission" date="2024-04" db="EMBL/GenBank/DDBJ databases">
        <authorList>
            <consortium name="Genoscope - CEA"/>
            <person name="William W."/>
        </authorList>
    </citation>
    <scope>NUCLEOTIDE SEQUENCE [LARGE SCALE GENOMIC DNA]</scope>
</reference>
<accession>A0AAV2IFB0</accession>
<evidence type="ECO:0000256" key="1">
    <source>
        <dbReference type="SAM" id="SignalP"/>
    </source>
</evidence>
<keyword evidence="3" id="KW-1185">Reference proteome</keyword>